<dbReference type="STRING" id="1414654.BFR47_08930"/>
<dbReference type="EMBL" id="MDKE01000003">
    <property type="protein sequence ID" value="OIN14016.1"/>
    <property type="molecule type" value="Genomic_DNA"/>
</dbReference>
<evidence type="ECO:0000313" key="2">
    <source>
        <dbReference type="Proteomes" id="UP000243073"/>
    </source>
</evidence>
<reference evidence="1 2" key="1">
    <citation type="submission" date="2016-07" db="EMBL/GenBank/DDBJ databases">
        <title>Draft Genome Sequence of Oceanisphaera psychrotolerans, isolated from coastal sediment samples.</title>
        <authorList>
            <person name="Zhuo S."/>
            <person name="Ruan Z."/>
        </authorList>
    </citation>
    <scope>NUCLEOTIDE SEQUENCE [LARGE SCALE GENOMIC DNA]</scope>
    <source>
        <strain evidence="1 2">LAM-WHM-ZC</strain>
    </source>
</reference>
<evidence type="ECO:0008006" key="3">
    <source>
        <dbReference type="Google" id="ProtNLM"/>
    </source>
</evidence>
<protein>
    <recommendedName>
        <fullName evidence="3">MSHA biogenesis protein MshP</fullName>
    </recommendedName>
</protein>
<accession>A0A1J4QGM5</accession>
<sequence length="114" mass="11803">MLLSVLFIILVMAALMAGMATLSGQSSQQLVYEALALKARLAAESVLEQKVFELLDVITASSAVTTDVAGCTGIAMVPESSTSAGVTQVNVIATGTCNTGQLTVIRNIEVEVIE</sequence>
<dbReference type="Proteomes" id="UP000243073">
    <property type="component" value="Unassembled WGS sequence"/>
</dbReference>
<dbReference type="AlphaFoldDB" id="A0A1J4QGM5"/>
<dbReference type="OrthoDB" id="5600711at2"/>
<organism evidence="1 2">
    <name type="scientific">Oceanisphaera psychrotolerans</name>
    <dbReference type="NCBI Taxonomy" id="1414654"/>
    <lineage>
        <taxon>Bacteria</taxon>
        <taxon>Pseudomonadati</taxon>
        <taxon>Pseudomonadota</taxon>
        <taxon>Gammaproteobacteria</taxon>
        <taxon>Aeromonadales</taxon>
        <taxon>Aeromonadaceae</taxon>
        <taxon>Oceanisphaera</taxon>
    </lineage>
</organism>
<comment type="caution">
    <text evidence="1">The sequence shown here is derived from an EMBL/GenBank/DDBJ whole genome shotgun (WGS) entry which is preliminary data.</text>
</comment>
<gene>
    <name evidence="1" type="ORF">BFR47_08930</name>
</gene>
<keyword evidence="2" id="KW-1185">Reference proteome</keyword>
<proteinExistence type="predicted"/>
<evidence type="ECO:0000313" key="1">
    <source>
        <dbReference type="EMBL" id="OIN14016.1"/>
    </source>
</evidence>
<name>A0A1J4QGM5_9GAMM</name>